<dbReference type="EMBL" id="CM000583">
    <property type="protein sequence ID" value="EWG39317.1"/>
    <property type="molecule type" value="Genomic_DNA"/>
</dbReference>
<proteinExistence type="predicted"/>
<accession>W7M325</accession>
<dbReference type="AlphaFoldDB" id="W7M325"/>
<gene>
    <name evidence="1" type="ORF">FVEG_02184</name>
</gene>
<dbReference type="KEGG" id="fvr:FVEG_02184"/>
<dbReference type="EMBL" id="DS022243">
    <property type="protein sequence ID" value="EWG39317.1"/>
    <property type="molecule type" value="Genomic_DNA"/>
</dbReference>
<keyword evidence="2" id="KW-1185">Reference proteome</keyword>
<organism evidence="1 2">
    <name type="scientific">Gibberella moniliformis (strain M3125 / FGSC 7600)</name>
    <name type="common">Maize ear and stalk rot fungus</name>
    <name type="synonym">Fusarium verticillioides</name>
    <dbReference type="NCBI Taxonomy" id="334819"/>
    <lineage>
        <taxon>Eukaryota</taxon>
        <taxon>Fungi</taxon>
        <taxon>Dikarya</taxon>
        <taxon>Ascomycota</taxon>
        <taxon>Pezizomycotina</taxon>
        <taxon>Sordariomycetes</taxon>
        <taxon>Hypocreomycetidae</taxon>
        <taxon>Hypocreales</taxon>
        <taxon>Nectriaceae</taxon>
        <taxon>Fusarium</taxon>
        <taxon>Fusarium fujikuroi species complex</taxon>
    </lineage>
</organism>
<dbReference type="VEuPathDB" id="FungiDB:FVEG_02184"/>
<protein>
    <submittedName>
        <fullName evidence="1">Uncharacterized protein</fullName>
    </submittedName>
</protein>
<dbReference type="RefSeq" id="XP_018745508.1">
    <property type="nucleotide sequence ID" value="XM_018889378.1"/>
</dbReference>
<evidence type="ECO:0000313" key="2">
    <source>
        <dbReference type="Proteomes" id="UP000009096"/>
    </source>
</evidence>
<dbReference type="HOGENOM" id="CLU_2372959_0_0_1"/>
<dbReference type="Proteomes" id="UP000009096">
    <property type="component" value="Chromosome 6"/>
</dbReference>
<reference evidence="1 2" key="1">
    <citation type="journal article" date="2010" name="Nature">
        <title>Comparative genomics reveals mobile pathogenicity chromosomes in Fusarium.</title>
        <authorList>
            <person name="Ma L.J."/>
            <person name="van der Does H.C."/>
            <person name="Borkovich K.A."/>
            <person name="Coleman J.J."/>
            <person name="Daboussi M.J."/>
            <person name="Di Pietro A."/>
            <person name="Dufresne M."/>
            <person name="Freitag M."/>
            <person name="Grabherr M."/>
            <person name="Henrissat B."/>
            <person name="Houterman P.M."/>
            <person name="Kang S."/>
            <person name="Shim W.B."/>
            <person name="Woloshuk C."/>
            <person name="Xie X."/>
            <person name="Xu J.R."/>
            <person name="Antoniw J."/>
            <person name="Baker S.E."/>
            <person name="Bluhm B.H."/>
            <person name="Breakspear A."/>
            <person name="Brown D.W."/>
            <person name="Butchko R.A."/>
            <person name="Chapman S."/>
            <person name="Coulson R."/>
            <person name="Coutinho P.M."/>
            <person name="Danchin E.G."/>
            <person name="Diener A."/>
            <person name="Gale L.R."/>
            <person name="Gardiner D.M."/>
            <person name="Goff S."/>
            <person name="Hammond-Kosack K.E."/>
            <person name="Hilburn K."/>
            <person name="Hua-Van A."/>
            <person name="Jonkers W."/>
            <person name="Kazan K."/>
            <person name="Kodira C.D."/>
            <person name="Koehrsen M."/>
            <person name="Kumar L."/>
            <person name="Lee Y.H."/>
            <person name="Li L."/>
            <person name="Manners J.M."/>
            <person name="Miranda-Saavedra D."/>
            <person name="Mukherjee M."/>
            <person name="Park G."/>
            <person name="Park J."/>
            <person name="Park S.Y."/>
            <person name="Proctor R.H."/>
            <person name="Regev A."/>
            <person name="Ruiz-Roldan M.C."/>
            <person name="Sain D."/>
            <person name="Sakthikumar S."/>
            <person name="Sykes S."/>
            <person name="Schwartz D.C."/>
            <person name="Turgeon B.G."/>
            <person name="Wapinski I."/>
            <person name="Yoder O."/>
            <person name="Young S."/>
            <person name="Zeng Q."/>
            <person name="Zhou S."/>
            <person name="Galagan J."/>
            <person name="Cuomo C.A."/>
            <person name="Kistler H.C."/>
            <person name="Rep M."/>
        </authorList>
    </citation>
    <scope>NUCLEOTIDE SEQUENCE [LARGE SCALE GENOMIC DNA]</scope>
    <source>
        <strain evidence="2">M3125 / FGSC 7600</strain>
    </source>
</reference>
<dbReference type="GeneID" id="30060416"/>
<evidence type="ECO:0000313" key="1">
    <source>
        <dbReference type="EMBL" id="EWG39317.1"/>
    </source>
</evidence>
<name>W7M325_GIBM7</name>
<sequence>MKTWESPDNLTCTKWYSFTSNPASAAASDFAATIEVFMYIDPTNSVVRNVPMKSQLKVLDIFSHCHQVLHRLSTVFFFGSLADLFVPKRGFNLQM</sequence>